<feature type="compositionally biased region" description="Gly residues" evidence="1">
    <location>
        <begin position="595"/>
        <end position="616"/>
    </location>
</feature>
<feature type="region of interest" description="Disordered" evidence="1">
    <location>
        <begin position="422"/>
        <end position="446"/>
    </location>
</feature>
<feature type="compositionally biased region" description="Basic and acidic residues" evidence="1">
    <location>
        <begin position="1"/>
        <end position="19"/>
    </location>
</feature>
<name>A0A9W8HME1_9FUNG</name>
<feature type="compositionally biased region" description="Pro residues" evidence="1">
    <location>
        <begin position="324"/>
        <end position="334"/>
    </location>
</feature>
<feature type="region of interest" description="Disordered" evidence="1">
    <location>
        <begin position="479"/>
        <end position="644"/>
    </location>
</feature>
<sequence>MRCMDIARLEAGAQDDKRSSGGSTSAGDAFPMPGDPILPPSYPAKPAHPAEDGPDAEFDYEGAVRASYYGRRIYPSFDPAVPRSCPVRFIRQFEHAAQHNGLRMKAWAKRLDSCLHGRAEDWAFDECPLEMAGTSWDARKQQFLDWALLPAEQELRRQRLLRFYQAESDLSIDFVYTFEEAALGLRDYKEDVWVRKCIANLLPPIRSGLFEFWAEGLPARFRDLRDSLYAVDWSLYEAASTPFRVVKCRASFAYEACAGAPGQPPASSAAACPPAERQPASRPSATLTGSATNLPHAHMYSPPAASPSILPTRRRRAAAGTIPGPQPRAHPASPPAAATSGSSAGSSSDGRSHRGSSELGRGLSTGPGIGELVSTLSRIPGRDRALIVAALEKLAGADEDPAQSTPSGSVSAAAAAAAVASPRLAKSRGRLPVAPSPTSVPLSVSGGTKSRAATAAAVAAAAHQLASMDVATHQLTSMDATTRPPFSPGARNAEYYASSPADTSQGASGRTSAGSRTSAGAVGRQQPLGSVRASSDSKATVDDGATASNKIRLRTRPLTSMTYDTRRRSSPLLSIRCSESDGSAAPKPDGAPSGPAGGGGSGSGSGSGSGGSGGCAGTPAAAAPSTHRTHSRKLSSRKSDTALTTAARSLRAAGYREDSADGTQRSPEFTILHPDLKRRTTNSRRGRLASALMRLLR</sequence>
<feature type="region of interest" description="Disordered" evidence="1">
    <location>
        <begin position="265"/>
        <end position="368"/>
    </location>
</feature>
<feature type="compositionally biased region" description="Polar residues" evidence="1">
    <location>
        <begin position="281"/>
        <end position="293"/>
    </location>
</feature>
<feature type="compositionally biased region" description="Polar residues" evidence="1">
    <location>
        <begin position="436"/>
        <end position="446"/>
    </location>
</feature>
<feature type="compositionally biased region" description="Low complexity" evidence="1">
    <location>
        <begin position="265"/>
        <end position="275"/>
    </location>
</feature>
<dbReference type="AlphaFoldDB" id="A0A9W8HME1"/>
<evidence type="ECO:0000313" key="3">
    <source>
        <dbReference type="Proteomes" id="UP001140217"/>
    </source>
</evidence>
<feature type="compositionally biased region" description="Basic residues" evidence="1">
    <location>
        <begin position="627"/>
        <end position="636"/>
    </location>
</feature>
<protein>
    <submittedName>
        <fullName evidence="2">Uncharacterized protein</fullName>
    </submittedName>
</protein>
<feature type="region of interest" description="Disordered" evidence="1">
    <location>
        <begin position="649"/>
        <end position="668"/>
    </location>
</feature>
<dbReference type="PANTHER" id="PTHR48125:SF10">
    <property type="entry name" value="OS12G0136300 PROTEIN"/>
    <property type="match status" value="1"/>
</dbReference>
<dbReference type="OrthoDB" id="5573554at2759"/>
<feature type="compositionally biased region" description="Low complexity" evidence="1">
    <location>
        <begin position="582"/>
        <end position="594"/>
    </location>
</feature>
<keyword evidence="3" id="KW-1185">Reference proteome</keyword>
<proteinExistence type="predicted"/>
<evidence type="ECO:0000256" key="1">
    <source>
        <dbReference type="SAM" id="MobiDB-lite"/>
    </source>
</evidence>
<feature type="region of interest" description="Disordered" evidence="1">
    <location>
        <begin position="1"/>
        <end position="56"/>
    </location>
</feature>
<comment type="caution">
    <text evidence="2">The sequence shown here is derived from an EMBL/GenBank/DDBJ whole genome shotgun (WGS) entry which is preliminary data.</text>
</comment>
<evidence type="ECO:0000313" key="2">
    <source>
        <dbReference type="EMBL" id="KAJ2784905.1"/>
    </source>
</evidence>
<feature type="compositionally biased region" description="Low complexity" evidence="1">
    <location>
        <begin position="335"/>
        <end position="349"/>
    </location>
</feature>
<dbReference type="PANTHER" id="PTHR48125">
    <property type="entry name" value="LP07818P1"/>
    <property type="match status" value="1"/>
</dbReference>
<feature type="compositionally biased region" description="Polar residues" evidence="1">
    <location>
        <begin position="500"/>
        <end position="518"/>
    </location>
</feature>
<gene>
    <name evidence="2" type="ORF">H4R18_000830</name>
</gene>
<organism evidence="2 3">
    <name type="scientific">Coemansia javaensis</name>
    <dbReference type="NCBI Taxonomy" id="2761396"/>
    <lineage>
        <taxon>Eukaryota</taxon>
        <taxon>Fungi</taxon>
        <taxon>Fungi incertae sedis</taxon>
        <taxon>Zoopagomycota</taxon>
        <taxon>Kickxellomycotina</taxon>
        <taxon>Kickxellomycetes</taxon>
        <taxon>Kickxellales</taxon>
        <taxon>Kickxellaceae</taxon>
        <taxon>Coemansia</taxon>
    </lineage>
</organism>
<accession>A0A9W8HME1</accession>
<feature type="compositionally biased region" description="Pro residues" evidence="1">
    <location>
        <begin position="33"/>
        <end position="43"/>
    </location>
</feature>
<reference evidence="2" key="1">
    <citation type="submission" date="2022-07" db="EMBL/GenBank/DDBJ databases">
        <title>Phylogenomic reconstructions and comparative analyses of Kickxellomycotina fungi.</title>
        <authorList>
            <person name="Reynolds N.K."/>
            <person name="Stajich J.E."/>
            <person name="Barry K."/>
            <person name="Grigoriev I.V."/>
            <person name="Crous P."/>
            <person name="Smith M.E."/>
        </authorList>
    </citation>
    <scope>NUCLEOTIDE SEQUENCE</scope>
    <source>
        <strain evidence="2">NBRC 105414</strain>
    </source>
</reference>
<dbReference type="EMBL" id="JANBUL010000018">
    <property type="protein sequence ID" value="KAJ2784905.1"/>
    <property type="molecule type" value="Genomic_DNA"/>
</dbReference>
<dbReference type="Proteomes" id="UP001140217">
    <property type="component" value="Unassembled WGS sequence"/>
</dbReference>